<feature type="compositionally biased region" description="Polar residues" evidence="4">
    <location>
        <begin position="1300"/>
        <end position="1329"/>
    </location>
</feature>
<feature type="compositionally biased region" description="Low complexity" evidence="4">
    <location>
        <begin position="595"/>
        <end position="607"/>
    </location>
</feature>
<dbReference type="SUPFAM" id="SSF48403">
    <property type="entry name" value="Ankyrin repeat"/>
    <property type="match status" value="2"/>
</dbReference>
<feature type="compositionally biased region" description="Polar residues" evidence="4">
    <location>
        <begin position="619"/>
        <end position="633"/>
    </location>
</feature>
<dbReference type="Gene3D" id="1.25.40.20">
    <property type="entry name" value="Ankyrin repeat-containing domain"/>
    <property type="match status" value="3"/>
</dbReference>
<feature type="region of interest" description="Disordered" evidence="4">
    <location>
        <begin position="447"/>
        <end position="646"/>
    </location>
</feature>
<feature type="compositionally biased region" description="Low complexity" evidence="4">
    <location>
        <begin position="304"/>
        <end position="319"/>
    </location>
</feature>
<dbReference type="PROSITE" id="PS50297">
    <property type="entry name" value="ANK_REP_REGION"/>
    <property type="match status" value="6"/>
</dbReference>
<dbReference type="PANTHER" id="PTHR24123">
    <property type="entry name" value="ANKYRIN REPEAT-CONTAINING"/>
    <property type="match status" value="1"/>
</dbReference>
<feature type="compositionally biased region" description="Basic and acidic residues" evidence="4">
    <location>
        <begin position="477"/>
        <end position="490"/>
    </location>
</feature>
<feature type="region of interest" description="Disordered" evidence="4">
    <location>
        <begin position="1226"/>
        <end position="1332"/>
    </location>
</feature>
<feature type="compositionally biased region" description="Polar residues" evidence="4">
    <location>
        <begin position="1463"/>
        <end position="1490"/>
    </location>
</feature>
<feature type="repeat" description="ANK" evidence="3">
    <location>
        <begin position="1123"/>
        <end position="1147"/>
    </location>
</feature>
<feature type="repeat" description="ANK" evidence="3">
    <location>
        <begin position="1090"/>
        <end position="1122"/>
    </location>
</feature>
<dbReference type="PANTHER" id="PTHR24123:SF33">
    <property type="entry name" value="PROTEIN HOS4"/>
    <property type="match status" value="1"/>
</dbReference>
<evidence type="ECO:0000256" key="4">
    <source>
        <dbReference type="SAM" id="MobiDB-lite"/>
    </source>
</evidence>
<feature type="compositionally biased region" description="Polar residues" evidence="4">
    <location>
        <begin position="418"/>
        <end position="433"/>
    </location>
</feature>
<comment type="caution">
    <text evidence="5">The sequence shown here is derived from an EMBL/GenBank/DDBJ whole genome shotgun (WGS) entry which is preliminary data.</text>
</comment>
<reference evidence="5" key="1">
    <citation type="submission" date="2022-11" db="EMBL/GenBank/DDBJ databases">
        <title>Chromosomal genome sequence assembly and mating type (MAT) locus characterization of the leprose asexual lichenized fungus Lepraria neglecta (Nyl.) Erichsen.</title>
        <authorList>
            <person name="Allen J.L."/>
            <person name="Pfeffer B."/>
        </authorList>
    </citation>
    <scope>NUCLEOTIDE SEQUENCE</scope>
    <source>
        <strain evidence="5">Allen 5258</strain>
    </source>
</reference>
<feature type="region of interest" description="Disordered" evidence="4">
    <location>
        <begin position="1438"/>
        <end position="1558"/>
    </location>
</feature>
<keyword evidence="1" id="KW-0677">Repeat</keyword>
<dbReference type="InterPro" id="IPR051165">
    <property type="entry name" value="Multifunctional_ANK_Repeat"/>
</dbReference>
<feature type="repeat" description="ANK" evidence="3">
    <location>
        <begin position="932"/>
        <end position="964"/>
    </location>
</feature>
<dbReference type="Pfam" id="PF13637">
    <property type="entry name" value="Ank_4"/>
    <property type="match status" value="1"/>
</dbReference>
<feature type="compositionally biased region" description="Low complexity" evidence="4">
    <location>
        <begin position="466"/>
        <end position="475"/>
    </location>
</feature>
<feature type="repeat" description="ANK" evidence="3">
    <location>
        <begin position="800"/>
        <end position="832"/>
    </location>
</feature>
<dbReference type="Proteomes" id="UP001276659">
    <property type="component" value="Unassembled WGS sequence"/>
</dbReference>
<evidence type="ECO:0000313" key="6">
    <source>
        <dbReference type="Proteomes" id="UP001276659"/>
    </source>
</evidence>
<keyword evidence="6" id="KW-1185">Reference proteome</keyword>
<evidence type="ECO:0000313" key="5">
    <source>
        <dbReference type="EMBL" id="KAK3173670.1"/>
    </source>
</evidence>
<feature type="repeat" description="ANK" evidence="3">
    <location>
        <begin position="734"/>
        <end position="766"/>
    </location>
</feature>
<gene>
    <name evidence="5" type="ORF">OEA41_007002</name>
</gene>
<feature type="compositionally biased region" description="Basic and acidic residues" evidence="4">
    <location>
        <begin position="549"/>
        <end position="559"/>
    </location>
</feature>
<dbReference type="InterPro" id="IPR036770">
    <property type="entry name" value="Ankyrin_rpt-contain_sf"/>
</dbReference>
<sequence length="1558" mass="170921">MKLTKKLELHHRFSEGYAVNAGLLSASPAKPGQETASTVNWIISPERKKSRFLQAFARVSINLIIQRSIRRFPMDPITILGAVGATLKIVKEVCQTIQWMQRVYDSFNNSDRTLKMLLLECNIYGDSIKTIGEWLKEHQTAKGLQKQMRTTNHAITLVRVSMGSLQHDLQKIGDGEQKLSIKSFKNCIKVRHQWFEQTMKIHLTELRCHSQTLQLTLQVIQLTKPSELPPAQAQKAPEKLEQKTRSLEKRLLLRHFISKALEIRRAEVAAEEERRSQALKEFIRAPAVSPPIQPQIRPEDEPQRQSQGQPQEQSSNQPQTHSVLSVVEQTRQQAVVEKENKLEDLLTGDFEDLIDFSNDPQAPPIQAPPTGIHSFQDLDSLRGLLMPQQTVPDIADKAEGNALTQRALSDEISEPKRSQSPQLALQPPNTNLTMPDIEAQHRISDKTLEPNRPMSPQLDSQPPNPESSIPNINPQRHISDDMSEPKRPESPHVALRFPTPDSGMPDVDAQSMASGHGSETSPTTTATPSIFSHTSTLSSNSSSSVRSITEADLRERDAKMQPLPKRSSYAAPPSQIVRRKAVRSLSSGSPALGRSRSPQMTSSLSSSPTIHEDAEFNPSAMSRVSTGDSTTPTAPELSPRSKSEDAVYQLNTAAEPSLERIDKPDAEGFPWIVQVARDGDETKLKRLIVSGANLEAVHTTTKRSALCEASVQGHSKVVDILIHEGCLPDHADAESYTAIHHACHKGHLAVAKSLIAANADIEAPGPHGQTPLHLAAQVPHRNVVMLLLQRNANINARDVDYRTPLHISAAQSNVEMCNYLLENGAQLDNRDSQSRTALQLACEEGHYESAEAMLKRSNLKPTDLTFLTAFFAAVEHGHVRIAESFLARGLDLQKLNKNDIYKPATLAAKNGSLAILELMIRGRCSIKAKDDNDWNALHFAAQQGHWQLIEPLVANDVSVKAATRMKDTPLILAVKGGHFTATEILLRSKGISVTVEDAQAQQPIHQAIRAGSFEIFNLLISNGAKIAVENAFGWHPIHIAVAYGHTALVDRLIEQFARVEEKLGSSSVKKDQTHRMVEDGYWAEARWPYPGSRPLHLACEYGHYQIASNLISKGAKLEASCSEGWRPLHHAAFNGSSALVELLLNTGCYPWAETDEGLTPQGLQFRTAGSPIPEEEKDKVRLLLQEAMDRTTKQNDAKSFKVGLTKARTVEEKHNLIRAATFSMEMAAKSSKQTTKPHRPHPAHPLMPHSNTFPSAVPTIHHPAQATQPSPSPLLERPASSSSNRPSITLSESDLKKVPSITSPASSLSNLPSTGQNESSLEKTTSNTALAPRPAKTVALQHSMGPMQGLPGLPLNLMKNKFKLKRASTFGTDMSKQGIQKMSTGLDISKQGIEKMSSYGLDVSKQGYTKMSSYSQNVSKQGMNMSKQGMEKMKKMNLMRRKKLAKQDADNNDDNDGGFQLSYEFNHNLQGSDGNAQCPSQGSGNLQDLSQNAGGIQNEGGNQGGMGDTTSLNSQSDDDLQHNSGDDAASVSAFTMGGFDTYDDSGDGGDYGGDGDDF</sequence>
<feature type="repeat" description="ANK" evidence="3">
    <location>
        <begin position="999"/>
        <end position="1031"/>
    </location>
</feature>
<organism evidence="5 6">
    <name type="scientific">Lepraria neglecta</name>
    <dbReference type="NCBI Taxonomy" id="209136"/>
    <lineage>
        <taxon>Eukaryota</taxon>
        <taxon>Fungi</taxon>
        <taxon>Dikarya</taxon>
        <taxon>Ascomycota</taxon>
        <taxon>Pezizomycotina</taxon>
        <taxon>Lecanoromycetes</taxon>
        <taxon>OSLEUM clade</taxon>
        <taxon>Lecanoromycetidae</taxon>
        <taxon>Lecanorales</taxon>
        <taxon>Lecanorineae</taxon>
        <taxon>Stereocaulaceae</taxon>
        <taxon>Lepraria</taxon>
    </lineage>
</organism>
<name>A0AAD9Z912_9LECA</name>
<accession>A0AAD9Z912</accession>
<feature type="compositionally biased region" description="Polar residues" evidence="4">
    <location>
        <begin position="1279"/>
        <end position="1292"/>
    </location>
</feature>
<evidence type="ECO:0000256" key="2">
    <source>
        <dbReference type="ARBA" id="ARBA00023043"/>
    </source>
</evidence>
<proteinExistence type="predicted"/>
<dbReference type="EMBL" id="JASNWA010000007">
    <property type="protein sequence ID" value="KAK3173670.1"/>
    <property type="molecule type" value="Genomic_DNA"/>
</dbReference>
<keyword evidence="2 3" id="KW-0040">ANK repeat</keyword>
<protein>
    <submittedName>
        <fullName evidence="5">Uncharacterized protein</fullName>
    </submittedName>
</protein>
<dbReference type="PROSITE" id="PS50088">
    <property type="entry name" value="ANK_REPEAT"/>
    <property type="match status" value="7"/>
</dbReference>
<feature type="repeat" description="ANK" evidence="3">
    <location>
        <begin position="767"/>
        <end position="799"/>
    </location>
</feature>
<feature type="region of interest" description="Disordered" evidence="4">
    <location>
        <begin position="409"/>
        <end position="434"/>
    </location>
</feature>
<feature type="compositionally biased region" description="Low complexity" evidence="4">
    <location>
        <begin position="520"/>
        <end position="547"/>
    </location>
</feature>
<evidence type="ECO:0000256" key="3">
    <source>
        <dbReference type="PROSITE-ProRule" id="PRU00023"/>
    </source>
</evidence>
<dbReference type="Pfam" id="PF12796">
    <property type="entry name" value="Ank_2"/>
    <property type="match status" value="4"/>
</dbReference>
<feature type="compositionally biased region" description="Acidic residues" evidence="4">
    <location>
        <begin position="1541"/>
        <end position="1558"/>
    </location>
</feature>
<feature type="compositionally biased region" description="Gly residues" evidence="4">
    <location>
        <begin position="1497"/>
        <end position="1507"/>
    </location>
</feature>
<dbReference type="InterPro" id="IPR002110">
    <property type="entry name" value="Ankyrin_rpt"/>
</dbReference>
<feature type="region of interest" description="Disordered" evidence="4">
    <location>
        <begin position="281"/>
        <end position="322"/>
    </location>
</feature>
<dbReference type="SMART" id="SM00248">
    <property type="entry name" value="ANK"/>
    <property type="match status" value="13"/>
</dbReference>
<evidence type="ECO:0000256" key="1">
    <source>
        <dbReference type="ARBA" id="ARBA00022737"/>
    </source>
</evidence>